<dbReference type="Pfam" id="PF00098">
    <property type="entry name" value="zf-CCHC"/>
    <property type="match status" value="1"/>
</dbReference>
<reference evidence="4 5" key="1">
    <citation type="submission" date="2018-04" db="EMBL/GenBank/DDBJ databases">
        <authorList>
            <person name="Vogel A."/>
        </authorList>
    </citation>
    <scope>NUCLEOTIDE SEQUENCE [LARGE SCALE GENOMIC DNA]</scope>
</reference>
<keyword evidence="1" id="KW-0479">Metal-binding</keyword>
<keyword evidence="5" id="KW-1185">Reference proteome</keyword>
<evidence type="ECO:0000256" key="2">
    <source>
        <dbReference type="SAM" id="MobiDB-lite"/>
    </source>
</evidence>
<keyword evidence="1" id="KW-0862">Zinc</keyword>
<gene>
    <name evidence="4" type="ORF">CCAM_LOCUS44451</name>
</gene>
<feature type="domain" description="CCHC-type" evidence="3">
    <location>
        <begin position="136"/>
        <end position="152"/>
    </location>
</feature>
<dbReference type="SMART" id="SM00343">
    <property type="entry name" value="ZnF_C2HC"/>
    <property type="match status" value="1"/>
</dbReference>
<dbReference type="AlphaFoldDB" id="A0A484NN52"/>
<evidence type="ECO:0000259" key="3">
    <source>
        <dbReference type="PROSITE" id="PS50158"/>
    </source>
</evidence>
<dbReference type="GO" id="GO:0003676">
    <property type="term" value="F:nucleic acid binding"/>
    <property type="evidence" value="ECO:0007669"/>
    <property type="project" value="InterPro"/>
</dbReference>
<name>A0A484NN52_9ASTE</name>
<dbReference type="PANTHER" id="PTHR34676">
    <property type="entry name" value="DUF4219 DOMAIN-CONTAINING PROTEIN-RELATED"/>
    <property type="match status" value="1"/>
</dbReference>
<dbReference type="PROSITE" id="PS50158">
    <property type="entry name" value="ZF_CCHC"/>
    <property type="match status" value="1"/>
</dbReference>
<dbReference type="OrthoDB" id="1738629at2759"/>
<evidence type="ECO:0000313" key="4">
    <source>
        <dbReference type="EMBL" id="VFR02676.1"/>
    </source>
</evidence>
<dbReference type="Pfam" id="PF14223">
    <property type="entry name" value="Retrotran_gag_2"/>
    <property type="match status" value="1"/>
</dbReference>
<protein>
    <recommendedName>
        <fullName evidence="3">CCHC-type domain-containing protein</fullName>
    </recommendedName>
</protein>
<keyword evidence="1" id="KW-0863">Zinc-finger</keyword>
<evidence type="ECO:0000313" key="5">
    <source>
        <dbReference type="Proteomes" id="UP000595140"/>
    </source>
</evidence>
<proteinExistence type="predicted"/>
<evidence type="ECO:0000256" key="1">
    <source>
        <dbReference type="PROSITE-ProRule" id="PRU00047"/>
    </source>
</evidence>
<dbReference type="InterPro" id="IPR001878">
    <property type="entry name" value="Znf_CCHC"/>
</dbReference>
<dbReference type="EMBL" id="OOIL02006839">
    <property type="protein sequence ID" value="VFR02676.1"/>
    <property type="molecule type" value="Genomic_DNA"/>
</dbReference>
<feature type="region of interest" description="Disordered" evidence="2">
    <location>
        <begin position="154"/>
        <end position="182"/>
    </location>
</feature>
<dbReference type="SUPFAM" id="SSF57756">
    <property type="entry name" value="Retrovirus zinc finger-like domains"/>
    <property type="match status" value="1"/>
</dbReference>
<accession>A0A484NN52</accession>
<dbReference type="PANTHER" id="PTHR34676:SF15">
    <property type="entry name" value="ZINC FINGER, CCHC-TYPE-RELATED"/>
    <property type="match status" value="1"/>
</dbReference>
<sequence length="213" mass="24431">MKENEKVEEMFERFSNIINHLNLLGKVYTDRELVRKVLRSLSPKWRSKVEAIEEGRGFQTMACDSLRGNLITYETTQFSKVVEEKNKRSIALPATMSTNNVDDEDDDSDDTDIRLFVRRFKKMMNKKGAKKNTPPKCYGCGEVGHIKPMCPKLKNEKDKNAPKKQHAYISWENDGSGSEDSEVEEVANLCLMAIEEDQVSKEVSDQEPFSKNL</sequence>
<dbReference type="GO" id="GO:0008270">
    <property type="term" value="F:zinc ion binding"/>
    <property type="evidence" value="ECO:0007669"/>
    <property type="project" value="UniProtKB-KW"/>
</dbReference>
<dbReference type="InterPro" id="IPR036875">
    <property type="entry name" value="Znf_CCHC_sf"/>
</dbReference>
<dbReference type="Proteomes" id="UP000595140">
    <property type="component" value="Unassembled WGS sequence"/>
</dbReference>
<organism evidence="4 5">
    <name type="scientific">Cuscuta campestris</name>
    <dbReference type="NCBI Taxonomy" id="132261"/>
    <lineage>
        <taxon>Eukaryota</taxon>
        <taxon>Viridiplantae</taxon>
        <taxon>Streptophyta</taxon>
        <taxon>Embryophyta</taxon>
        <taxon>Tracheophyta</taxon>
        <taxon>Spermatophyta</taxon>
        <taxon>Magnoliopsida</taxon>
        <taxon>eudicotyledons</taxon>
        <taxon>Gunneridae</taxon>
        <taxon>Pentapetalae</taxon>
        <taxon>asterids</taxon>
        <taxon>lamiids</taxon>
        <taxon>Solanales</taxon>
        <taxon>Convolvulaceae</taxon>
        <taxon>Cuscuteae</taxon>
        <taxon>Cuscuta</taxon>
        <taxon>Cuscuta subgen. Grammica</taxon>
        <taxon>Cuscuta sect. Cleistogrammica</taxon>
    </lineage>
</organism>